<comment type="similarity">
    <text evidence="1 5">Belongs to the MsrB Met sulfoxide reductase family.</text>
</comment>
<dbReference type="HAMAP" id="MF_01400">
    <property type="entry name" value="MsrB"/>
    <property type="match status" value="1"/>
</dbReference>
<evidence type="ECO:0000313" key="8">
    <source>
        <dbReference type="Proteomes" id="UP001642540"/>
    </source>
</evidence>
<evidence type="ECO:0000256" key="4">
    <source>
        <dbReference type="ARBA" id="ARBA00048488"/>
    </source>
</evidence>
<evidence type="ECO:0000256" key="2">
    <source>
        <dbReference type="ARBA" id="ARBA00012499"/>
    </source>
</evidence>
<comment type="cofactor">
    <cofactor evidence="5">
        <name>Zn(2+)</name>
        <dbReference type="ChEBI" id="CHEBI:29105"/>
    </cofactor>
    <text evidence="5">Binds 1 zinc ion per subunit.</text>
</comment>
<comment type="catalytic activity">
    <reaction evidence="4 5">
        <text>L-methionyl-[protein] + [thioredoxin]-disulfide + H2O = L-methionyl-(R)-S-oxide-[protein] + [thioredoxin]-dithiol</text>
        <dbReference type="Rhea" id="RHEA:24164"/>
        <dbReference type="Rhea" id="RHEA-COMP:10698"/>
        <dbReference type="Rhea" id="RHEA-COMP:10700"/>
        <dbReference type="Rhea" id="RHEA-COMP:12313"/>
        <dbReference type="Rhea" id="RHEA-COMP:12314"/>
        <dbReference type="ChEBI" id="CHEBI:15377"/>
        <dbReference type="ChEBI" id="CHEBI:16044"/>
        <dbReference type="ChEBI" id="CHEBI:29950"/>
        <dbReference type="ChEBI" id="CHEBI:45764"/>
        <dbReference type="ChEBI" id="CHEBI:50058"/>
        <dbReference type="EC" id="1.8.4.12"/>
    </reaction>
</comment>
<feature type="domain" description="MsrB" evidence="6">
    <location>
        <begin position="70"/>
        <end position="192"/>
    </location>
</feature>
<dbReference type="Proteomes" id="UP001642540">
    <property type="component" value="Unassembled WGS sequence"/>
</dbReference>
<accession>A0ABP1QWH1</accession>
<evidence type="ECO:0000256" key="3">
    <source>
        <dbReference type="ARBA" id="ARBA00023002"/>
    </source>
</evidence>
<evidence type="ECO:0000259" key="6">
    <source>
        <dbReference type="PROSITE" id="PS51790"/>
    </source>
</evidence>
<dbReference type="EC" id="1.8.4.12" evidence="2 5"/>
<evidence type="ECO:0000256" key="1">
    <source>
        <dbReference type="ARBA" id="ARBA00007174"/>
    </source>
</evidence>
<dbReference type="EMBL" id="CAXLJM020000049">
    <property type="protein sequence ID" value="CAL8113648.1"/>
    <property type="molecule type" value="Genomic_DNA"/>
</dbReference>
<comment type="function">
    <text evidence="5">Methionine-sulfoxide reductase that specifically reduces methionine (R)-sulfoxide back to methionine. While in many cases methionine oxidation is the result of random oxidation following oxidative stress, methionine oxidation is also a post-translational modification that takes place on specific residues.</text>
</comment>
<keyword evidence="8" id="KW-1185">Reference proteome</keyword>
<proteinExistence type="inferred from homology"/>
<dbReference type="Pfam" id="PF01641">
    <property type="entry name" value="SelR"/>
    <property type="match status" value="1"/>
</dbReference>
<dbReference type="PANTHER" id="PTHR10173">
    <property type="entry name" value="METHIONINE SULFOXIDE REDUCTASE"/>
    <property type="match status" value="1"/>
</dbReference>
<reference evidence="7 8" key="1">
    <citation type="submission" date="2024-08" db="EMBL/GenBank/DDBJ databases">
        <authorList>
            <person name="Cucini C."/>
            <person name="Frati F."/>
        </authorList>
    </citation>
    <scope>NUCLEOTIDE SEQUENCE [LARGE SCALE GENOMIC DNA]</scope>
</reference>
<protein>
    <recommendedName>
        <fullName evidence="2 5">Peptide-methionine (R)-S-oxide reductase</fullName>
        <ecNumber evidence="2 5">1.8.4.12</ecNumber>
    </recommendedName>
</protein>
<dbReference type="InterPro" id="IPR028427">
    <property type="entry name" value="Met_Sox_Rdtase_MsrB"/>
</dbReference>
<dbReference type="SUPFAM" id="SSF51316">
    <property type="entry name" value="Mss4-like"/>
    <property type="match status" value="1"/>
</dbReference>
<comment type="caution">
    <text evidence="7">The sequence shown here is derived from an EMBL/GenBank/DDBJ whole genome shotgun (WGS) entry which is preliminary data.</text>
</comment>
<evidence type="ECO:0000256" key="5">
    <source>
        <dbReference type="RuleBase" id="RU365044"/>
    </source>
</evidence>
<dbReference type="NCBIfam" id="TIGR00357">
    <property type="entry name" value="peptide-methionine (R)-S-oxide reductase MsrB"/>
    <property type="match status" value="1"/>
</dbReference>
<keyword evidence="5" id="KW-0862">Zinc</keyword>
<gene>
    <name evidence="7" type="ORF">ODALV1_LOCUS16112</name>
</gene>
<name>A0ABP1QWH1_9HEXA</name>
<dbReference type="PANTHER" id="PTHR10173:SF52">
    <property type="entry name" value="METHIONINE-R-SULFOXIDE REDUCTASE B1"/>
    <property type="match status" value="1"/>
</dbReference>
<keyword evidence="3 5" id="KW-0560">Oxidoreductase</keyword>
<organism evidence="7 8">
    <name type="scientific">Orchesella dallaii</name>
    <dbReference type="NCBI Taxonomy" id="48710"/>
    <lineage>
        <taxon>Eukaryota</taxon>
        <taxon>Metazoa</taxon>
        <taxon>Ecdysozoa</taxon>
        <taxon>Arthropoda</taxon>
        <taxon>Hexapoda</taxon>
        <taxon>Collembola</taxon>
        <taxon>Entomobryomorpha</taxon>
        <taxon>Entomobryoidea</taxon>
        <taxon>Orchesellidae</taxon>
        <taxon>Orchesellinae</taxon>
        <taxon>Orchesella</taxon>
    </lineage>
</organism>
<dbReference type="PROSITE" id="PS51790">
    <property type="entry name" value="MSRB"/>
    <property type="match status" value="1"/>
</dbReference>
<sequence>MFHRVVRHVFKTRGLLGSTVQFQFNNAFHSSSVLVVKQRECQLQSRTFHLNAPLYDENTSQPPDWKKLTNEEWAQRLTPEAYFCTREHGTEPPFSGQYVNHKAEGVYKCACCGSDLFTSKTKYDSGSGWPSFYAPADDEVVIKRKDVSHGMVRTEVLCTTCNSHLGHVFDDGPEPTGSRFCVNSVCLKFSPKKIH</sequence>
<dbReference type="InterPro" id="IPR002579">
    <property type="entry name" value="Met_Sox_Rdtase_MsrB_dom"/>
</dbReference>
<dbReference type="InterPro" id="IPR011057">
    <property type="entry name" value="Mss4-like_sf"/>
</dbReference>
<dbReference type="Gene3D" id="2.170.150.20">
    <property type="entry name" value="Peptide methionine sulfoxide reductase"/>
    <property type="match status" value="1"/>
</dbReference>
<evidence type="ECO:0000313" key="7">
    <source>
        <dbReference type="EMBL" id="CAL8113648.1"/>
    </source>
</evidence>
<keyword evidence="5" id="KW-0479">Metal-binding</keyword>